<dbReference type="OrthoDB" id="5117288at2"/>
<dbReference type="EMBL" id="SOFP01000075">
    <property type="protein sequence ID" value="TFC10390.1"/>
    <property type="molecule type" value="Genomic_DNA"/>
</dbReference>
<proteinExistence type="predicted"/>
<organism evidence="1 2">
    <name type="scientific">Cryobacterium algoritolerans</name>
    <dbReference type="NCBI Taxonomy" id="1259184"/>
    <lineage>
        <taxon>Bacteria</taxon>
        <taxon>Bacillati</taxon>
        <taxon>Actinomycetota</taxon>
        <taxon>Actinomycetes</taxon>
        <taxon>Micrococcales</taxon>
        <taxon>Microbacteriaceae</taxon>
        <taxon>Cryobacterium</taxon>
    </lineage>
</organism>
<reference evidence="1 2" key="1">
    <citation type="submission" date="2019-03" db="EMBL/GenBank/DDBJ databases">
        <title>Genomics of glacier-inhabiting Cryobacterium strains.</title>
        <authorList>
            <person name="Liu Q."/>
            <person name="Xin Y.-H."/>
        </authorList>
    </citation>
    <scope>NUCLEOTIDE SEQUENCE [LARGE SCALE GENOMIC DNA]</scope>
    <source>
        <strain evidence="1 2">MDT1-3</strain>
    </source>
</reference>
<comment type="caution">
    <text evidence="1">The sequence shown here is derived from an EMBL/GenBank/DDBJ whole genome shotgun (WGS) entry which is preliminary data.</text>
</comment>
<keyword evidence="2" id="KW-1185">Reference proteome</keyword>
<dbReference type="RefSeq" id="WP_134569072.1">
    <property type="nucleotide sequence ID" value="NZ_SOFP01000075.1"/>
</dbReference>
<evidence type="ECO:0000313" key="2">
    <source>
        <dbReference type="Proteomes" id="UP000298412"/>
    </source>
</evidence>
<dbReference type="Proteomes" id="UP000298412">
    <property type="component" value="Unassembled WGS sequence"/>
</dbReference>
<accession>A0A4R8WLS3</accession>
<evidence type="ECO:0000313" key="1">
    <source>
        <dbReference type="EMBL" id="TFC10390.1"/>
    </source>
</evidence>
<gene>
    <name evidence="1" type="ORF">E3O19_15420</name>
</gene>
<name>A0A4R8WLS3_9MICO</name>
<protein>
    <submittedName>
        <fullName evidence="1">Uncharacterized protein</fullName>
    </submittedName>
</protein>
<sequence>MSARPHDLADLYLAPVALDLDHRLEELSGLSVDEVAYRVILGADREPRNATEREEAWLETLTRGLDLHGWQVSRHPRGLLLSHDAYALVLGIPANLASYLDA</sequence>
<dbReference type="AlphaFoldDB" id="A0A4R8WLS3"/>